<dbReference type="OrthoDB" id="4152607at2759"/>
<sequence>MDVESLTAAMSAAHLHDPPENAREAVPFHPPASILQEPNEVPTLLFRVASPYSDGETNETWVRSESSQQGNASSLEDIFSGLNDAKRRTVARTLNRHLRWMPKEDLEDNFISWTSSLLFAFQYIYYLHLSSWRRPSLEEINLYVIDTTRFPPGTFLQDLDLICTFKGFDDHPSDNDLRSLWRLRVQRGYYFGEYLSQGRMKIANKCQIIPARLLFADGRLHRIQPQFKDITTLQRRNYKPGWANEVQLLRQAIWPHSRPQRLTIKELTSRMGAVDEIIDEFDSEWKFPLVIYFMALIGPEIEIAGQEKTADNSFFAHLRSYNDAGGKRKDPWKLNLNAPETMPELKRVEVILHQVHKSTRLKQELDSLAGVEGVLRNLLISTESPGPEGPLSVTDPNPTLAESRNRLLSKLGTIKMLCDQTSARISGTSLYPPLAGGAGELVSP</sequence>
<dbReference type="EMBL" id="ML736229">
    <property type="protein sequence ID" value="KAE8377089.1"/>
    <property type="molecule type" value="Genomic_DNA"/>
</dbReference>
<keyword evidence="4" id="KW-1185">Reference proteome</keyword>
<feature type="region of interest" description="Disordered" evidence="1">
    <location>
        <begin position="1"/>
        <end position="23"/>
    </location>
</feature>
<evidence type="ECO:0000256" key="1">
    <source>
        <dbReference type="SAM" id="MobiDB-lite"/>
    </source>
</evidence>
<organism evidence="3 4">
    <name type="scientific">Aspergillus bertholletiae</name>
    <dbReference type="NCBI Taxonomy" id="1226010"/>
    <lineage>
        <taxon>Eukaryota</taxon>
        <taxon>Fungi</taxon>
        <taxon>Dikarya</taxon>
        <taxon>Ascomycota</taxon>
        <taxon>Pezizomycotina</taxon>
        <taxon>Eurotiomycetes</taxon>
        <taxon>Eurotiomycetidae</taxon>
        <taxon>Eurotiales</taxon>
        <taxon>Aspergillaceae</taxon>
        <taxon>Aspergillus</taxon>
        <taxon>Aspergillus subgen. Circumdati</taxon>
    </lineage>
</organism>
<dbReference type="InterPro" id="IPR056009">
    <property type="entry name" value="DUF7587"/>
</dbReference>
<dbReference type="Proteomes" id="UP000326198">
    <property type="component" value="Unassembled WGS sequence"/>
</dbReference>
<feature type="compositionally biased region" description="Basic and acidic residues" evidence="1">
    <location>
        <begin position="14"/>
        <end position="23"/>
    </location>
</feature>
<evidence type="ECO:0000313" key="4">
    <source>
        <dbReference type="Proteomes" id="UP000326198"/>
    </source>
</evidence>
<name>A0A5N7B6N9_9EURO</name>
<dbReference type="AlphaFoldDB" id="A0A5N7B6N9"/>
<evidence type="ECO:0000259" key="2">
    <source>
        <dbReference type="Pfam" id="PF24494"/>
    </source>
</evidence>
<dbReference type="Pfam" id="PF24494">
    <property type="entry name" value="DUF7587"/>
    <property type="match status" value="1"/>
</dbReference>
<feature type="domain" description="DUF7587" evidence="2">
    <location>
        <begin position="41"/>
        <end position="161"/>
    </location>
</feature>
<protein>
    <recommendedName>
        <fullName evidence="2">DUF7587 domain-containing protein</fullName>
    </recommendedName>
</protein>
<gene>
    <name evidence="3" type="ORF">BDV26DRAFT_282138</name>
</gene>
<proteinExistence type="predicted"/>
<reference evidence="3 4" key="1">
    <citation type="submission" date="2019-04" db="EMBL/GenBank/DDBJ databases">
        <title>Friends and foes A comparative genomics studyof 23 Aspergillus species from section Flavi.</title>
        <authorList>
            <consortium name="DOE Joint Genome Institute"/>
            <person name="Kjaerbolling I."/>
            <person name="Vesth T."/>
            <person name="Frisvad J.C."/>
            <person name="Nybo J.L."/>
            <person name="Theobald S."/>
            <person name="Kildgaard S."/>
            <person name="Isbrandt T."/>
            <person name="Kuo A."/>
            <person name="Sato A."/>
            <person name="Lyhne E.K."/>
            <person name="Kogle M.E."/>
            <person name="Wiebenga A."/>
            <person name="Kun R.S."/>
            <person name="Lubbers R.J."/>
            <person name="Makela M.R."/>
            <person name="Barry K."/>
            <person name="Chovatia M."/>
            <person name="Clum A."/>
            <person name="Daum C."/>
            <person name="Haridas S."/>
            <person name="He G."/>
            <person name="LaButti K."/>
            <person name="Lipzen A."/>
            <person name="Mondo S."/>
            <person name="Riley R."/>
            <person name="Salamov A."/>
            <person name="Simmons B.A."/>
            <person name="Magnuson J.K."/>
            <person name="Henrissat B."/>
            <person name="Mortensen U.H."/>
            <person name="Larsen T.O."/>
            <person name="Devries R.P."/>
            <person name="Grigoriev I.V."/>
            <person name="Machida M."/>
            <person name="Baker S.E."/>
            <person name="Andersen M.R."/>
        </authorList>
    </citation>
    <scope>NUCLEOTIDE SEQUENCE [LARGE SCALE GENOMIC DNA]</scope>
    <source>
        <strain evidence="3 4">IBT 29228</strain>
    </source>
</reference>
<accession>A0A5N7B6N9</accession>
<evidence type="ECO:0000313" key="3">
    <source>
        <dbReference type="EMBL" id="KAE8377089.1"/>
    </source>
</evidence>